<organism evidence="4 5">
    <name type="scientific">Lophiostoma macrostomum CBS 122681</name>
    <dbReference type="NCBI Taxonomy" id="1314788"/>
    <lineage>
        <taxon>Eukaryota</taxon>
        <taxon>Fungi</taxon>
        <taxon>Dikarya</taxon>
        <taxon>Ascomycota</taxon>
        <taxon>Pezizomycotina</taxon>
        <taxon>Dothideomycetes</taxon>
        <taxon>Pleosporomycetidae</taxon>
        <taxon>Pleosporales</taxon>
        <taxon>Lophiostomataceae</taxon>
        <taxon>Lophiostoma</taxon>
    </lineage>
</organism>
<keyword evidence="2" id="KW-0472">Membrane</keyword>
<evidence type="ECO:0000313" key="5">
    <source>
        <dbReference type="Proteomes" id="UP000799324"/>
    </source>
</evidence>
<name>A0A6A6TNK5_9PLEO</name>
<evidence type="ECO:0000256" key="1">
    <source>
        <dbReference type="SAM" id="MobiDB-lite"/>
    </source>
</evidence>
<evidence type="ECO:0000256" key="2">
    <source>
        <dbReference type="SAM" id="Phobius"/>
    </source>
</evidence>
<feature type="compositionally biased region" description="Polar residues" evidence="1">
    <location>
        <begin position="148"/>
        <end position="174"/>
    </location>
</feature>
<keyword evidence="2" id="KW-0812">Transmembrane</keyword>
<dbReference type="AlphaFoldDB" id="A0A6A6TNK5"/>
<dbReference type="EMBL" id="MU004293">
    <property type="protein sequence ID" value="KAF2661639.1"/>
    <property type="molecule type" value="Genomic_DNA"/>
</dbReference>
<evidence type="ECO:0000313" key="4">
    <source>
        <dbReference type="EMBL" id="KAF2661639.1"/>
    </source>
</evidence>
<feature type="compositionally biased region" description="Low complexity" evidence="1">
    <location>
        <begin position="458"/>
        <end position="477"/>
    </location>
</feature>
<feature type="transmembrane region" description="Helical" evidence="2">
    <location>
        <begin position="324"/>
        <end position="346"/>
    </location>
</feature>
<feature type="compositionally biased region" description="Basic and acidic residues" evidence="1">
    <location>
        <begin position="432"/>
        <end position="441"/>
    </location>
</feature>
<gene>
    <name evidence="4" type="ORF">K491DRAFT_673930</name>
</gene>
<protein>
    <submittedName>
        <fullName evidence="4">Uncharacterized protein</fullName>
    </submittedName>
</protein>
<sequence>MKLLLVLPALLGLGGAAVVPATTAVVFTTLVQTVVKCPPGVTDCMSSGTAVVTSVVQHTTTWCPATATDASFDGPHGSAGDGPPSATASHLASTTGMLCCQQALLDCSSPVHGNLADSLLLESWSSAPSATASASATTTESWTPPPSVTASLSASANGTWTSPDPAPTANSGSKWSRPWAWIRLPDFVVATYDFYFTEAEVVFDAKGAWQVIKVLDPERTGSNRCSVPYFKVRPRFDPMHRCFTHETLERGDWVAIGCVTYELVSAWFRTPLSEAFGTWAHDNVLYIIDYSPFESRPQHWYSWSYAHRWWGHRYHTGPILFPTWWLYLFIDFPFGFILFMGLNGFMYRMRHPHYNKGLAKTDKKNFTQPPWKTTKMFLRSLNNPCAPETEAQYYARLSANVRKQMHDPEYVRYLREDRFLTSEEWKNISDQIDKKREERAAKAAAGAGAQDGAGAQVGAGPQVDAGTEAGAEADART</sequence>
<feature type="region of interest" description="Disordered" evidence="1">
    <location>
        <begin position="135"/>
        <end position="174"/>
    </location>
</feature>
<proteinExistence type="predicted"/>
<keyword evidence="5" id="KW-1185">Reference proteome</keyword>
<keyword evidence="2" id="KW-1133">Transmembrane helix</keyword>
<feature type="chain" id="PRO_5025511437" evidence="3">
    <location>
        <begin position="17"/>
        <end position="477"/>
    </location>
</feature>
<feature type="signal peptide" evidence="3">
    <location>
        <begin position="1"/>
        <end position="16"/>
    </location>
</feature>
<keyword evidence="3" id="KW-0732">Signal</keyword>
<evidence type="ECO:0000256" key="3">
    <source>
        <dbReference type="SAM" id="SignalP"/>
    </source>
</evidence>
<dbReference type="Proteomes" id="UP000799324">
    <property type="component" value="Unassembled WGS sequence"/>
</dbReference>
<accession>A0A6A6TNK5</accession>
<reference evidence="4" key="1">
    <citation type="journal article" date="2020" name="Stud. Mycol.">
        <title>101 Dothideomycetes genomes: a test case for predicting lifestyles and emergence of pathogens.</title>
        <authorList>
            <person name="Haridas S."/>
            <person name="Albert R."/>
            <person name="Binder M."/>
            <person name="Bloem J."/>
            <person name="Labutti K."/>
            <person name="Salamov A."/>
            <person name="Andreopoulos B."/>
            <person name="Baker S."/>
            <person name="Barry K."/>
            <person name="Bills G."/>
            <person name="Bluhm B."/>
            <person name="Cannon C."/>
            <person name="Castanera R."/>
            <person name="Culley D."/>
            <person name="Daum C."/>
            <person name="Ezra D."/>
            <person name="Gonzalez J."/>
            <person name="Henrissat B."/>
            <person name="Kuo A."/>
            <person name="Liang C."/>
            <person name="Lipzen A."/>
            <person name="Lutzoni F."/>
            <person name="Magnuson J."/>
            <person name="Mondo S."/>
            <person name="Nolan M."/>
            <person name="Ohm R."/>
            <person name="Pangilinan J."/>
            <person name="Park H.-J."/>
            <person name="Ramirez L."/>
            <person name="Alfaro M."/>
            <person name="Sun H."/>
            <person name="Tritt A."/>
            <person name="Yoshinaga Y."/>
            <person name="Zwiers L.-H."/>
            <person name="Turgeon B."/>
            <person name="Goodwin S."/>
            <person name="Spatafora J."/>
            <person name="Crous P."/>
            <person name="Grigoriev I."/>
        </authorList>
    </citation>
    <scope>NUCLEOTIDE SEQUENCE</scope>
    <source>
        <strain evidence="4">CBS 122681</strain>
    </source>
</reference>
<feature type="region of interest" description="Disordered" evidence="1">
    <location>
        <begin position="432"/>
        <end position="477"/>
    </location>
</feature>